<evidence type="ECO:0000256" key="1">
    <source>
        <dbReference type="ARBA" id="ARBA00022679"/>
    </source>
</evidence>
<organism evidence="8 9">
    <name type="scientific">Elysia marginata</name>
    <dbReference type="NCBI Taxonomy" id="1093978"/>
    <lineage>
        <taxon>Eukaryota</taxon>
        <taxon>Metazoa</taxon>
        <taxon>Spiralia</taxon>
        <taxon>Lophotrochozoa</taxon>
        <taxon>Mollusca</taxon>
        <taxon>Gastropoda</taxon>
        <taxon>Heterobranchia</taxon>
        <taxon>Euthyneura</taxon>
        <taxon>Panpulmonata</taxon>
        <taxon>Sacoglossa</taxon>
        <taxon>Placobranchoidea</taxon>
        <taxon>Plakobranchidae</taxon>
        <taxon>Elysia</taxon>
    </lineage>
</organism>
<evidence type="ECO:0000256" key="2">
    <source>
        <dbReference type="ARBA" id="ARBA00022695"/>
    </source>
</evidence>
<comment type="caution">
    <text evidence="8">The sequence shown here is derived from an EMBL/GenBank/DDBJ whole genome shotgun (WGS) entry which is preliminary data.</text>
</comment>
<dbReference type="Proteomes" id="UP000762676">
    <property type="component" value="Unassembled WGS sequence"/>
</dbReference>
<dbReference type="SUPFAM" id="SSF56672">
    <property type="entry name" value="DNA/RNA polymerases"/>
    <property type="match status" value="1"/>
</dbReference>
<dbReference type="InterPro" id="IPR041373">
    <property type="entry name" value="RT_RNaseH"/>
</dbReference>
<evidence type="ECO:0000259" key="7">
    <source>
        <dbReference type="Pfam" id="PF17917"/>
    </source>
</evidence>
<dbReference type="CDD" id="cd09274">
    <property type="entry name" value="RNase_HI_RT_Ty3"/>
    <property type="match status" value="1"/>
</dbReference>
<dbReference type="GO" id="GO:0016787">
    <property type="term" value="F:hydrolase activity"/>
    <property type="evidence" value="ECO:0007669"/>
    <property type="project" value="UniProtKB-KW"/>
</dbReference>
<keyword evidence="2" id="KW-0548">Nucleotidyltransferase</keyword>
<dbReference type="GO" id="GO:0004519">
    <property type="term" value="F:endonuclease activity"/>
    <property type="evidence" value="ECO:0007669"/>
    <property type="project" value="UniProtKB-KW"/>
</dbReference>
<evidence type="ECO:0000313" key="8">
    <source>
        <dbReference type="EMBL" id="GFS01710.1"/>
    </source>
</evidence>
<keyword evidence="5" id="KW-0378">Hydrolase</keyword>
<keyword evidence="6" id="KW-0695">RNA-directed DNA polymerase</keyword>
<dbReference type="InterPro" id="IPR050951">
    <property type="entry name" value="Retrovirus_Pol_polyprotein"/>
</dbReference>
<dbReference type="InterPro" id="IPR043502">
    <property type="entry name" value="DNA/RNA_pol_sf"/>
</dbReference>
<reference evidence="8 9" key="1">
    <citation type="journal article" date="2021" name="Elife">
        <title>Chloroplast acquisition without the gene transfer in kleptoplastic sea slugs, Plakobranchus ocellatus.</title>
        <authorList>
            <person name="Maeda T."/>
            <person name="Takahashi S."/>
            <person name="Yoshida T."/>
            <person name="Shimamura S."/>
            <person name="Takaki Y."/>
            <person name="Nagai Y."/>
            <person name="Toyoda A."/>
            <person name="Suzuki Y."/>
            <person name="Arimoto A."/>
            <person name="Ishii H."/>
            <person name="Satoh N."/>
            <person name="Nishiyama T."/>
            <person name="Hasebe M."/>
            <person name="Maruyama T."/>
            <person name="Minagawa J."/>
            <person name="Obokata J."/>
            <person name="Shigenobu S."/>
        </authorList>
    </citation>
    <scope>NUCLEOTIDE SEQUENCE [LARGE SCALE GENOMIC DNA]</scope>
</reference>
<dbReference type="EMBL" id="BMAT01005888">
    <property type="protein sequence ID" value="GFS01710.1"/>
    <property type="molecule type" value="Genomic_DNA"/>
</dbReference>
<keyword evidence="4" id="KW-0255">Endonuclease</keyword>
<keyword evidence="3" id="KW-0540">Nuclease</keyword>
<accession>A0AAV4HVK4</accession>
<evidence type="ECO:0000256" key="5">
    <source>
        <dbReference type="ARBA" id="ARBA00022801"/>
    </source>
</evidence>
<evidence type="ECO:0000256" key="6">
    <source>
        <dbReference type="ARBA" id="ARBA00022918"/>
    </source>
</evidence>
<dbReference type="Pfam" id="PF17917">
    <property type="entry name" value="RT_RNaseH"/>
    <property type="match status" value="1"/>
</dbReference>
<proteinExistence type="predicted"/>
<dbReference type="PANTHER" id="PTHR37984:SF5">
    <property type="entry name" value="PROTEIN NYNRIN-LIKE"/>
    <property type="match status" value="1"/>
</dbReference>
<keyword evidence="1" id="KW-0808">Transferase</keyword>
<dbReference type="PANTHER" id="PTHR37984">
    <property type="entry name" value="PROTEIN CBG26694"/>
    <property type="match status" value="1"/>
</dbReference>
<protein>
    <submittedName>
        <fullName evidence="8">Transposon Ty3-G Gag-Pol polyprotein</fullName>
    </submittedName>
</protein>
<dbReference type="AlphaFoldDB" id="A0AAV4HVK4"/>
<name>A0AAV4HVK4_9GAST</name>
<gene>
    <name evidence="8" type="ORF">ElyMa_002845300</name>
</gene>
<evidence type="ECO:0000313" key="9">
    <source>
        <dbReference type="Proteomes" id="UP000762676"/>
    </source>
</evidence>
<evidence type="ECO:0000256" key="3">
    <source>
        <dbReference type="ARBA" id="ARBA00022722"/>
    </source>
</evidence>
<sequence>MLAHPCTDCPIALTCDASDEAIGAVLEQYAHGRWQSLLPFSSRQRRKPEIKFSNFDRRLLGFDLDTRHFRYILEERQFTVYTDHKSLIHAISKATELQSACQQRHLSAVSEFSTEIKHIHVSGKKNVFADCLSRAVIDADAVSLGIDCTAMVAAQTSSADVQAYNTALTNHANIKYRNGRPRNFSAIFQLAELAPSILQISDAPYLRLSSVHILSHPGVKATFKLVSEKFV</sequence>
<keyword evidence="9" id="KW-1185">Reference proteome</keyword>
<feature type="domain" description="Reverse transcriptase RNase H-like" evidence="7">
    <location>
        <begin position="10"/>
        <end position="112"/>
    </location>
</feature>
<evidence type="ECO:0000256" key="4">
    <source>
        <dbReference type="ARBA" id="ARBA00022759"/>
    </source>
</evidence>
<dbReference type="GO" id="GO:0003964">
    <property type="term" value="F:RNA-directed DNA polymerase activity"/>
    <property type="evidence" value="ECO:0007669"/>
    <property type="project" value="UniProtKB-KW"/>
</dbReference>